<dbReference type="RefSeq" id="WP_119764917.1">
    <property type="nucleotide sequence ID" value="NZ_QYUM01000004.1"/>
</dbReference>
<dbReference type="SUPFAM" id="SSF103473">
    <property type="entry name" value="MFS general substrate transporter"/>
    <property type="match status" value="1"/>
</dbReference>
<dbReference type="GO" id="GO:0008643">
    <property type="term" value="P:carbohydrate transport"/>
    <property type="evidence" value="ECO:0007669"/>
    <property type="project" value="InterPro"/>
</dbReference>
<feature type="transmembrane region" description="Helical" evidence="8">
    <location>
        <begin position="126"/>
        <end position="151"/>
    </location>
</feature>
<feature type="transmembrane region" description="Helical" evidence="8">
    <location>
        <begin position="197"/>
        <end position="216"/>
    </location>
</feature>
<dbReference type="InterPro" id="IPR018043">
    <property type="entry name" value="Na/Gal_symport_CS"/>
</dbReference>
<dbReference type="PANTHER" id="PTHR11328">
    <property type="entry name" value="MAJOR FACILITATOR SUPERFAMILY DOMAIN-CONTAINING PROTEIN"/>
    <property type="match status" value="1"/>
</dbReference>
<dbReference type="GO" id="GO:0015293">
    <property type="term" value="F:symporter activity"/>
    <property type="evidence" value="ECO:0007669"/>
    <property type="project" value="InterPro"/>
</dbReference>
<evidence type="ECO:0000256" key="1">
    <source>
        <dbReference type="ARBA" id="ARBA00004651"/>
    </source>
</evidence>
<keyword evidence="10" id="KW-1185">Reference proteome</keyword>
<organism evidence="9 10">
    <name type="scientific">Sphingomonas cavernae</name>
    <dbReference type="NCBI Taxonomy" id="2320861"/>
    <lineage>
        <taxon>Bacteria</taxon>
        <taxon>Pseudomonadati</taxon>
        <taxon>Pseudomonadota</taxon>
        <taxon>Alphaproteobacteria</taxon>
        <taxon>Sphingomonadales</taxon>
        <taxon>Sphingomonadaceae</taxon>
        <taxon>Sphingomonas</taxon>
    </lineage>
</organism>
<evidence type="ECO:0000313" key="9">
    <source>
        <dbReference type="EMBL" id="RJF85809.1"/>
    </source>
</evidence>
<comment type="caution">
    <text evidence="9">The sequence shown here is derived from an EMBL/GenBank/DDBJ whole genome shotgun (WGS) entry which is preliminary data.</text>
</comment>
<evidence type="ECO:0000256" key="2">
    <source>
        <dbReference type="ARBA" id="ARBA00009617"/>
    </source>
</evidence>
<keyword evidence="5 8" id="KW-0812">Transmembrane</keyword>
<dbReference type="GO" id="GO:0006814">
    <property type="term" value="P:sodium ion transport"/>
    <property type="evidence" value="ECO:0007669"/>
    <property type="project" value="InterPro"/>
</dbReference>
<evidence type="ECO:0000256" key="7">
    <source>
        <dbReference type="ARBA" id="ARBA00023136"/>
    </source>
</evidence>
<evidence type="ECO:0000256" key="3">
    <source>
        <dbReference type="ARBA" id="ARBA00022448"/>
    </source>
</evidence>
<keyword evidence="4" id="KW-1003">Cell membrane</keyword>
<dbReference type="InterPro" id="IPR039672">
    <property type="entry name" value="MFS_2"/>
</dbReference>
<comment type="similarity">
    <text evidence="2">Belongs to the sodium:galactoside symporter (TC 2.A.2) family.</text>
</comment>
<feature type="transmembrane region" description="Helical" evidence="8">
    <location>
        <begin position="313"/>
        <end position="331"/>
    </location>
</feature>
<dbReference type="InterPro" id="IPR036259">
    <property type="entry name" value="MFS_trans_sf"/>
</dbReference>
<dbReference type="Pfam" id="PF13347">
    <property type="entry name" value="MFS_2"/>
    <property type="match status" value="1"/>
</dbReference>
<feature type="transmembrane region" description="Helical" evidence="8">
    <location>
        <begin position="377"/>
        <end position="405"/>
    </location>
</feature>
<dbReference type="PANTHER" id="PTHR11328:SF24">
    <property type="entry name" value="MAJOR FACILITATOR SUPERFAMILY (MFS) PROFILE DOMAIN-CONTAINING PROTEIN"/>
    <property type="match status" value="1"/>
</dbReference>
<feature type="transmembrane region" description="Helical" evidence="8">
    <location>
        <begin position="281"/>
        <end position="301"/>
    </location>
</feature>
<evidence type="ECO:0000256" key="6">
    <source>
        <dbReference type="ARBA" id="ARBA00022989"/>
    </source>
</evidence>
<reference evidence="9 10" key="1">
    <citation type="submission" date="2018-09" db="EMBL/GenBank/DDBJ databases">
        <authorList>
            <person name="Zhu H."/>
        </authorList>
    </citation>
    <scope>NUCLEOTIDE SEQUENCE [LARGE SCALE GENOMIC DNA]</scope>
    <source>
        <strain evidence="9 10">K2R01-6</strain>
    </source>
</reference>
<feature type="transmembrane region" description="Helical" evidence="8">
    <location>
        <begin position="417"/>
        <end position="440"/>
    </location>
</feature>
<dbReference type="PROSITE" id="PS00872">
    <property type="entry name" value="NA_GALACTOSIDE_SYMP"/>
    <property type="match status" value="1"/>
</dbReference>
<name>A0A418W723_9SPHN</name>
<keyword evidence="6 8" id="KW-1133">Transmembrane helix</keyword>
<evidence type="ECO:0000256" key="8">
    <source>
        <dbReference type="SAM" id="Phobius"/>
    </source>
</evidence>
<feature type="transmembrane region" description="Helical" evidence="8">
    <location>
        <begin position="101"/>
        <end position="120"/>
    </location>
</feature>
<dbReference type="AlphaFoldDB" id="A0A418W723"/>
<dbReference type="Proteomes" id="UP000286100">
    <property type="component" value="Unassembled WGS sequence"/>
</dbReference>
<dbReference type="Gene3D" id="1.20.1250.20">
    <property type="entry name" value="MFS general substrate transporter like domains"/>
    <property type="match status" value="2"/>
</dbReference>
<dbReference type="OrthoDB" id="9764596at2"/>
<evidence type="ECO:0000256" key="5">
    <source>
        <dbReference type="ARBA" id="ARBA00022692"/>
    </source>
</evidence>
<evidence type="ECO:0000313" key="10">
    <source>
        <dbReference type="Proteomes" id="UP000286100"/>
    </source>
</evidence>
<keyword evidence="3" id="KW-0813">Transport</keyword>
<feature type="transmembrane region" description="Helical" evidence="8">
    <location>
        <begin position="163"/>
        <end position="185"/>
    </location>
</feature>
<dbReference type="EMBL" id="QYUM01000004">
    <property type="protein sequence ID" value="RJF85809.1"/>
    <property type="molecule type" value="Genomic_DNA"/>
</dbReference>
<evidence type="ECO:0000256" key="4">
    <source>
        <dbReference type="ARBA" id="ARBA00022475"/>
    </source>
</evidence>
<accession>A0A418W723</accession>
<sequence>MATVLSLGRVSSTTAAVGETDGERLNGWRLAAFSSFAVPIYAAQMPLGVHVPAIYAQHYGIPLATLGLIFLFERLWGAAADPLIGLLSDRTRSRFGRRRPWIVAGAALYGFAAAALFFPWGGVNAISLGITLFLFYLGWSMMQIPWLAWSGEISGRYHERTRIATYGTVAGSSALLIVLVLPTIIDQLRPGDAPLKLAAMGGVVLISLVVTLALVLRAFPETPAPVVPAARLPFRQAVALIAREKLLLRVIGSDFAVTFGQLVRSTLIVFFVTSYMGRPEWASGLFLLQFVFGIAAGPIWMRIALSLGKHRTAVLGELVQVAINLALLLVAPHNFALLLALTVAQGLAQGSGNLMLRAIVADVADKHRLDTGVDRTALFFSVFSLTSKAAMAAAVGVALPLVAWLGFDPNGTNTPEALTGLLFVFALGPAIAHAVSAWLIHGFPLDQKRHAEIRRALDAREHGLIPAE</sequence>
<comment type="subcellular location">
    <subcellularLocation>
        <location evidence="1">Cell membrane</location>
        <topology evidence="1">Multi-pass membrane protein</topology>
    </subcellularLocation>
</comment>
<keyword evidence="7 8" id="KW-0472">Membrane</keyword>
<protein>
    <submittedName>
        <fullName evidence="9">Sodium:melibiose symporter</fullName>
    </submittedName>
</protein>
<dbReference type="GO" id="GO:0005886">
    <property type="term" value="C:plasma membrane"/>
    <property type="evidence" value="ECO:0007669"/>
    <property type="project" value="UniProtKB-SubCell"/>
</dbReference>
<proteinExistence type="inferred from homology"/>
<gene>
    <name evidence="9" type="ORF">D3876_18210</name>
</gene>